<name>A0A430B3H1_9ENTE</name>
<dbReference type="InterPro" id="IPR000182">
    <property type="entry name" value="GNAT_dom"/>
</dbReference>
<proteinExistence type="predicted"/>
<keyword evidence="3" id="KW-1185">Reference proteome</keyword>
<protein>
    <recommendedName>
        <fullName evidence="1">N-acetyltransferase domain-containing protein</fullName>
    </recommendedName>
</protein>
<evidence type="ECO:0000313" key="3">
    <source>
        <dbReference type="Proteomes" id="UP000288028"/>
    </source>
</evidence>
<dbReference type="GeneID" id="95579513"/>
<dbReference type="AlphaFoldDB" id="A0A430B3H1"/>
<comment type="caution">
    <text evidence="2">The sequence shown here is derived from an EMBL/GenBank/DDBJ whole genome shotgun (WGS) entry which is preliminary data.</text>
</comment>
<dbReference type="GO" id="GO:0016747">
    <property type="term" value="F:acyltransferase activity, transferring groups other than amino-acyl groups"/>
    <property type="evidence" value="ECO:0007669"/>
    <property type="project" value="InterPro"/>
</dbReference>
<dbReference type="PROSITE" id="PS51186">
    <property type="entry name" value="GNAT"/>
    <property type="match status" value="1"/>
</dbReference>
<dbReference type="EMBL" id="NGKB01000006">
    <property type="protein sequence ID" value="RSU14859.1"/>
    <property type="molecule type" value="Genomic_DNA"/>
</dbReference>
<feature type="domain" description="N-acetyltransferase" evidence="1">
    <location>
        <begin position="1"/>
        <end position="137"/>
    </location>
</feature>
<dbReference type="Gene3D" id="3.40.630.30">
    <property type="match status" value="1"/>
</dbReference>
<gene>
    <name evidence="2" type="ORF">CBF28_07255</name>
</gene>
<dbReference type="RefSeq" id="WP_126793491.1">
    <property type="nucleotide sequence ID" value="NZ_CP060720.1"/>
</dbReference>
<evidence type="ECO:0000259" key="1">
    <source>
        <dbReference type="PROSITE" id="PS51186"/>
    </source>
</evidence>
<dbReference type="OrthoDB" id="9787920at2"/>
<dbReference type="Proteomes" id="UP000288028">
    <property type="component" value="Unassembled WGS sequence"/>
</dbReference>
<dbReference type="Pfam" id="PF00583">
    <property type="entry name" value="Acetyltransf_1"/>
    <property type="match status" value="1"/>
</dbReference>
<dbReference type="SUPFAM" id="SSF55729">
    <property type="entry name" value="Acyl-CoA N-acyltransferases (Nat)"/>
    <property type="match status" value="1"/>
</dbReference>
<organism evidence="2 3">
    <name type="scientific">Vagococcus carniphilus</name>
    <dbReference type="NCBI Taxonomy" id="218144"/>
    <lineage>
        <taxon>Bacteria</taxon>
        <taxon>Bacillati</taxon>
        <taxon>Bacillota</taxon>
        <taxon>Bacilli</taxon>
        <taxon>Lactobacillales</taxon>
        <taxon>Enterococcaceae</taxon>
        <taxon>Vagococcus</taxon>
    </lineage>
</organism>
<sequence length="137" mass="16038">MIREMNEIENTKQLTELLTEYDRTIFNSIDYKETIFSLGLFEEDHYSGGILGKMRGNTLHISLLAVRESCRKKGYGKQLVTEMEKIAKQHYCGYLTVNTQDYQGLTFYKQLGFTIFGELEDCPFEGTTKYYLKKRVE</sequence>
<evidence type="ECO:0000313" key="2">
    <source>
        <dbReference type="EMBL" id="RSU14859.1"/>
    </source>
</evidence>
<dbReference type="CDD" id="cd04301">
    <property type="entry name" value="NAT_SF"/>
    <property type="match status" value="1"/>
</dbReference>
<accession>A0A430B3H1</accession>
<dbReference type="InterPro" id="IPR016181">
    <property type="entry name" value="Acyl_CoA_acyltransferase"/>
</dbReference>
<reference evidence="2 3" key="1">
    <citation type="submission" date="2017-05" db="EMBL/GenBank/DDBJ databases">
        <title>Vagococcus spp. assemblies.</title>
        <authorList>
            <person name="Gulvik C.A."/>
        </authorList>
    </citation>
    <scope>NUCLEOTIDE SEQUENCE [LARGE SCALE GENOMIC DNA]</scope>
    <source>
        <strain evidence="2 3">SS1714</strain>
    </source>
</reference>